<evidence type="ECO:0000313" key="3">
    <source>
        <dbReference type="Proteomes" id="UP000012174"/>
    </source>
</evidence>
<dbReference type="KEGG" id="ela:UCREL1_2342"/>
<proteinExistence type="predicted"/>
<gene>
    <name evidence="2" type="ORF">UCREL1_2342</name>
</gene>
<dbReference type="OMA" id="AMMANET"/>
<name>M7TL24_EUTLA</name>
<organism evidence="2 3">
    <name type="scientific">Eutypa lata (strain UCR-EL1)</name>
    <name type="common">Grapevine dieback disease fungus</name>
    <name type="synonym">Eutypa armeniacae</name>
    <dbReference type="NCBI Taxonomy" id="1287681"/>
    <lineage>
        <taxon>Eukaryota</taxon>
        <taxon>Fungi</taxon>
        <taxon>Dikarya</taxon>
        <taxon>Ascomycota</taxon>
        <taxon>Pezizomycotina</taxon>
        <taxon>Sordariomycetes</taxon>
        <taxon>Xylariomycetidae</taxon>
        <taxon>Xylariales</taxon>
        <taxon>Diatrypaceae</taxon>
        <taxon>Eutypa</taxon>
    </lineage>
</organism>
<protein>
    <submittedName>
        <fullName evidence="2">Uncharacterized protein</fullName>
    </submittedName>
</protein>
<reference evidence="3" key="1">
    <citation type="journal article" date="2013" name="Genome Announc.">
        <title>Draft genome sequence of the grapevine dieback fungus Eutypa lata UCR-EL1.</title>
        <authorList>
            <person name="Blanco-Ulate B."/>
            <person name="Rolshausen P.E."/>
            <person name="Cantu D."/>
        </authorList>
    </citation>
    <scope>NUCLEOTIDE SEQUENCE [LARGE SCALE GENOMIC DNA]</scope>
    <source>
        <strain evidence="3">UCR-EL1</strain>
    </source>
</reference>
<keyword evidence="3" id="KW-1185">Reference proteome</keyword>
<evidence type="ECO:0000313" key="2">
    <source>
        <dbReference type="EMBL" id="EMR70621.1"/>
    </source>
</evidence>
<evidence type="ECO:0000256" key="1">
    <source>
        <dbReference type="SAM" id="MobiDB-lite"/>
    </source>
</evidence>
<dbReference type="EMBL" id="KB705825">
    <property type="protein sequence ID" value="EMR70621.1"/>
    <property type="molecule type" value="Genomic_DNA"/>
</dbReference>
<dbReference type="Proteomes" id="UP000012174">
    <property type="component" value="Unassembled WGS sequence"/>
</dbReference>
<feature type="compositionally biased region" description="Pro residues" evidence="1">
    <location>
        <begin position="1"/>
        <end position="11"/>
    </location>
</feature>
<dbReference type="AlphaFoldDB" id="M7TL24"/>
<dbReference type="OrthoDB" id="4777020at2759"/>
<accession>M7TL24</accession>
<sequence length="140" mass="16195">MAPARRNPPPSETNYGSDDTLDHQKHTNYGDVIKIVDDVKVQRTEARKKITRDYKKELAAIKARIEKEHDAKREALSTLKSDRLQRLFKAIDKRNSCEEKILHQVETLRKDRDHLSLLIDAVYKARMASAKDLRADELTS</sequence>
<feature type="region of interest" description="Disordered" evidence="1">
    <location>
        <begin position="1"/>
        <end position="25"/>
    </location>
</feature>
<dbReference type="HOGENOM" id="CLU_1835175_0_0_1"/>